<dbReference type="SUPFAM" id="SSF56801">
    <property type="entry name" value="Acetyl-CoA synthetase-like"/>
    <property type="match status" value="1"/>
</dbReference>
<dbReference type="Pfam" id="PF16177">
    <property type="entry name" value="ACAS_N"/>
    <property type="match status" value="1"/>
</dbReference>
<protein>
    <recommendedName>
        <fullName evidence="1">Acetyl-coenzyme A synthetase N-terminal domain-containing protein</fullName>
    </recommendedName>
</protein>
<feature type="non-terminal residue" evidence="2">
    <location>
        <position position="106"/>
    </location>
</feature>
<dbReference type="Gene3D" id="3.40.50.12780">
    <property type="entry name" value="N-terminal domain of ligase-like"/>
    <property type="match status" value="1"/>
</dbReference>
<dbReference type="AlphaFoldDB" id="A0A383ASY4"/>
<feature type="domain" description="Acetyl-coenzyme A synthetase N-terminal" evidence="1">
    <location>
        <begin position="24"/>
        <end position="80"/>
    </location>
</feature>
<dbReference type="GO" id="GO:0003987">
    <property type="term" value="F:acetate-CoA ligase activity"/>
    <property type="evidence" value="ECO:0007669"/>
    <property type="project" value="TreeGrafter"/>
</dbReference>
<organism evidence="2">
    <name type="scientific">marine metagenome</name>
    <dbReference type="NCBI Taxonomy" id="408172"/>
    <lineage>
        <taxon>unclassified sequences</taxon>
        <taxon>metagenomes</taxon>
        <taxon>ecological metagenomes</taxon>
    </lineage>
</organism>
<reference evidence="2" key="1">
    <citation type="submission" date="2018-05" db="EMBL/GenBank/DDBJ databases">
        <authorList>
            <person name="Lanie J.A."/>
            <person name="Ng W.-L."/>
            <person name="Kazmierczak K.M."/>
            <person name="Andrzejewski T.M."/>
            <person name="Davidsen T.M."/>
            <person name="Wayne K.J."/>
            <person name="Tettelin H."/>
            <person name="Glass J.I."/>
            <person name="Rusch D."/>
            <person name="Podicherti R."/>
            <person name="Tsui H.-C.T."/>
            <person name="Winkler M.E."/>
        </authorList>
    </citation>
    <scope>NUCLEOTIDE SEQUENCE</scope>
</reference>
<name>A0A383ASY4_9ZZZZ</name>
<accession>A0A383ASY4</accession>
<evidence type="ECO:0000313" key="2">
    <source>
        <dbReference type="EMBL" id="SVE10649.1"/>
    </source>
</evidence>
<dbReference type="PANTHER" id="PTHR24095:SF14">
    <property type="entry name" value="ACETYL-COENZYME A SYNTHETASE 1"/>
    <property type="match status" value="1"/>
</dbReference>
<dbReference type="PANTHER" id="PTHR24095">
    <property type="entry name" value="ACETYL-COENZYME A SYNTHETASE"/>
    <property type="match status" value="1"/>
</dbReference>
<gene>
    <name evidence="2" type="ORF">METZ01_LOCUS463503</name>
</gene>
<evidence type="ECO:0000259" key="1">
    <source>
        <dbReference type="Pfam" id="PF16177"/>
    </source>
</evidence>
<dbReference type="GO" id="GO:0006085">
    <property type="term" value="P:acetyl-CoA biosynthetic process"/>
    <property type="evidence" value="ECO:0007669"/>
    <property type="project" value="TreeGrafter"/>
</dbReference>
<dbReference type="InterPro" id="IPR042099">
    <property type="entry name" value="ANL_N_sf"/>
</dbReference>
<dbReference type="EMBL" id="UINC01194523">
    <property type="protein sequence ID" value="SVE10649.1"/>
    <property type="molecule type" value="Genomic_DNA"/>
</dbReference>
<dbReference type="GO" id="GO:0005829">
    <property type="term" value="C:cytosol"/>
    <property type="evidence" value="ECO:0007669"/>
    <property type="project" value="TreeGrafter"/>
</dbReference>
<dbReference type="InterPro" id="IPR032387">
    <property type="entry name" value="ACAS_N"/>
</dbReference>
<proteinExistence type="predicted"/>
<sequence length="106" mass="12221">MSAEVIYQVPESVIKEALLNNEDYESLYEKSINDPETFWSTQATSYLEWISKWKNISESNFIKGKVSWFTGAKINATINCIDRHLDDKARQTAIIWEGDDPSISKK</sequence>